<dbReference type="NCBIfam" id="TIGR03593">
    <property type="entry name" value="yidC_nterm"/>
    <property type="match status" value="1"/>
</dbReference>
<keyword evidence="18" id="KW-1185">Reference proteome</keyword>
<evidence type="ECO:0000313" key="18">
    <source>
        <dbReference type="Proteomes" id="UP000623250"/>
    </source>
</evidence>
<feature type="compositionally biased region" description="Low complexity" evidence="14">
    <location>
        <begin position="672"/>
        <end position="687"/>
    </location>
</feature>
<evidence type="ECO:0000256" key="5">
    <source>
        <dbReference type="ARBA" id="ARBA00022475"/>
    </source>
</evidence>
<keyword evidence="6 13" id="KW-0812">Transmembrane</keyword>
<evidence type="ECO:0000256" key="1">
    <source>
        <dbReference type="ARBA" id="ARBA00004429"/>
    </source>
</evidence>
<evidence type="ECO:0000256" key="14">
    <source>
        <dbReference type="SAM" id="MobiDB-lite"/>
    </source>
</evidence>
<feature type="transmembrane region" description="Helical" evidence="13">
    <location>
        <begin position="545"/>
        <end position="570"/>
    </location>
</feature>
<dbReference type="RefSeq" id="WP_199502300.1">
    <property type="nucleotide sequence ID" value="NZ_JAEMUK010000008.1"/>
</dbReference>
<gene>
    <name evidence="13 17" type="primary">yidC</name>
    <name evidence="17" type="ORF">JDN41_04245</name>
</gene>
<dbReference type="InterPro" id="IPR028055">
    <property type="entry name" value="YidC/Oxa/ALB_C"/>
</dbReference>
<dbReference type="PANTHER" id="PTHR12428:SF65">
    <property type="entry name" value="CYTOCHROME C OXIDASE ASSEMBLY PROTEIN COX18, MITOCHONDRIAL"/>
    <property type="match status" value="1"/>
</dbReference>
<keyword evidence="9 13" id="KW-0472">Membrane</keyword>
<keyword evidence="8 13" id="KW-1133">Transmembrane helix</keyword>
<evidence type="ECO:0000256" key="12">
    <source>
        <dbReference type="ARBA" id="ARBA00033342"/>
    </source>
</evidence>
<feature type="domain" description="Membrane insertase YidC/Oxa/ALB C-terminal" evidence="15">
    <location>
        <begin position="387"/>
        <end position="584"/>
    </location>
</feature>
<evidence type="ECO:0000256" key="13">
    <source>
        <dbReference type="HAMAP-Rule" id="MF_01810"/>
    </source>
</evidence>
<evidence type="ECO:0000256" key="10">
    <source>
        <dbReference type="ARBA" id="ARBA00023186"/>
    </source>
</evidence>
<dbReference type="Gene3D" id="2.70.98.90">
    <property type="match status" value="1"/>
</dbReference>
<organism evidence="17 18">
    <name type="scientific">Rhodomicrobium udaipurense</name>
    <dbReference type="NCBI Taxonomy" id="1202716"/>
    <lineage>
        <taxon>Bacteria</taxon>
        <taxon>Pseudomonadati</taxon>
        <taxon>Pseudomonadota</taxon>
        <taxon>Alphaproteobacteria</taxon>
        <taxon>Hyphomicrobiales</taxon>
        <taxon>Hyphomicrobiaceae</taxon>
        <taxon>Rhodomicrobium</taxon>
    </lineage>
</organism>
<dbReference type="InterPro" id="IPR001708">
    <property type="entry name" value="YidC/ALB3/OXA1/COX18"/>
</dbReference>
<feature type="transmembrane region" description="Helical" evidence="13">
    <location>
        <begin position="363"/>
        <end position="381"/>
    </location>
</feature>
<evidence type="ECO:0000259" key="16">
    <source>
        <dbReference type="Pfam" id="PF14849"/>
    </source>
</evidence>
<dbReference type="PRINTS" id="PR01900">
    <property type="entry name" value="YIDCPROTEIN"/>
</dbReference>
<evidence type="ECO:0000256" key="8">
    <source>
        <dbReference type="ARBA" id="ARBA00022989"/>
    </source>
</evidence>
<feature type="compositionally biased region" description="Basic residues" evidence="14">
    <location>
        <begin position="694"/>
        <end position="710"/>
    </location>
</feature>
<evidence type="ECO:0000256" key="4">
    <source>
        <dbReference type="ARBA" id="ARBA00022448"/>
    </source>
</evidence>
<comment type="similarity">
    <text evidence="2 13">Belongs to the OXA1/ALB3/YidC family. Type 1 subfamily.</text>
</comment>
<comment type="function">
    <text evidence="13">Required for the insertion and/or proper folding and/or complex formation of integral membrane proteins into the membrane. Involved in integration of membrane proteins that insert both dependently and independently of the Sec translocase complex, as well as at least some lipoproteins. Aids folding of multispanning membrane proteins.</text>
</comment>
<dbReference type="NCBIfam" id="TIGR03592">
    <property type="entry name" value="yidC_oxa1_cterm"/>
    <property type="match status" value="1"/>
</dbReference>
<dbReference type="InterPro" id="IPR019998">
    <property type="entry name" value="Membr_insert_YidC"/>
</dbReference>
<dbReference type="EMBL" id="JAEMUK010000008">
    <property type="protein sequence ID" value="MBJ7542764.1"/>
    <property type="molecule type" value="Genomic_DNA"/>
</dbReference>
<keyword evidence="5 13" id="KW-1003">Cell membrane</keyword>
<reference evidence="17 18" key="1">
    <citation type="submission" date="2020-12" db="EMBL/GenBank/DDBJ databases">
        <title>Revised draft genomes of Rhodomicrobium vannielii ATCC 17100 and Rhodomicrobium udaipurense JA643.</title>
        <authorList>
            <person name="Conners E.M."/>
            <person name="Davenport E.J."/>
            <person name="Bose A."/>
        </authorList>
    </citation>
    <scope>NUCLEOTIDE SEQUENCE [LARGE SCALE GENOMIC DNA]</scope>
    <source>
        <strain evidence="17 18">JA643</strain>
    </source>
</reference>
<dbReference type="GO" id="GO:0005886">
    <property type="term" value="C:plasma membrane"/>
    <property type="evidence" value="ECO:0007669"/>
    <property type="project" value="UniProtKB-SubCell"/>
</dbReference>
<feature type="transmembrane region" description="Helical" evidence="13">
    <location>
        <begin position="6"/>
        <end position="25"/>
    </location>
</feature>
<dbReference type="InterPro" id="IPR038221">
    <property type="entry name" value="YidC_periplasmic_sf"/>
</dbReference>
<dbReference type="CDD" id="cd20070">
    <property type="entry name" value="5TM_YidC_Alb3"/>
    <property type="match status" value="1"/>
</dbReference>
<comment type="subunit">
    <text evidence="13">Interacts with the Sec translocase complex via SecD. Specifically interacts with transmembrane segments of nascent integral membrane proteins during membrane integration.</text>
</comment>
<dbReference type="CDD" id="cd19961">
    <property type="entry name" value="EcYidC-like_peri"/>
    <property type="match status" value="1"/>
</dbReference>
<evidence type="ECO:0000256" key="7">
    <source>
        <dbReference type="ARBA" id="ARBA00022927"/>
    </source>
</evidence>
<evidence type="ECO:0000259" key="15">
    <source>
        <dbReference type="Pfam" id="PF02096"/>
    </source>
</evidence>
<protein>
    <recommendedName>
        <fullName evidence="3 13">Membrane protein insertase YidC</fullName>
    </recommendedName>
    <alternativeName>
        <fullName evidence="12 13">Foldase YidC</fullName>
    </alternativeName>
    <alternativeName>
        <fullName evidence="11 13">Membrane integrase YidC</fullName>
    </alternativeName>
    <alternativeName>
        <fullName evidence="13">Membrane protein YidC</fullName>
    </alternativeName>
</protein>
<accession>A0A8I1GD58</accession>
<feature type="transmembrane region" description="Helical" evidence="13">
    <location>
        <begin position="450"/>
        <end position="470"/>
    </location>
</feature>
<dbReference type="NCBIfam" id="NF002353">
    <property type="entry name" value="PRK01318.1-4"/>
    <property type="match status" value="1"/>
</dbReference>
<dbReference type="Pfam" id="PF14849">
    <property type="entry name" value="YidC_periplas"/>
    <property type="match status" value="1"/>
</dbReference>
<evidence type="ECO:0000256" key="6">
    <source>
        <dbReference type="ARBA" id="ARBA00022692"/>
    </source>
</evidence>
<dbReference type="GO" id="GO:0032977">
    <property type="term" value="F:membrane insertase activity"/>
    <property type="evidence" value="ECO:0007669"/>
    <property type="project" value="InterPro"/>
</dbReference>
<evidence type="ECO:0000256" key="3">
    <source>
        <dbReference type="ARBA" id="ARBA00015325"/>
    </source>
</evidence>
<proteinExistence type="inferred from homology"/>
<keyword evidence="7 13" id="KW-0653">Protein transport</keyword>
<feature type="compositionally biased region" description="Basic and acidic residues" evidence="14">
    <location>
        <begin position="610"/>
        <end position="630"/>
    </location>
</feature>
<dbReference type="PRINTS" id="PR00701">
    <property type="entry name" value="60KDINNERMP"/>
</dbReference>
<dbReference type="Proteomes" id="UP000623250">
    <property type="component" value="Unassembled WGS sequence"/>
</dbReference>
<dbReference type="GO" id="GO:0015031">
    <property type="term" value="P:protein transport"/>
    <property type="evidence" value="ECO:0007669"/>
    <property type="project" value="UniProtKB-KW"/>
</dbReference>
<feature type="region of interest" description="Disordered" evidence="14">
    <location>
        <begin position="601"/>
        <end position="710"/>
    </location>
</feature>
<feature type="transmembrane region" description="Helical" evidence="13">
    <location>
        <begin position="513"/>
        <end position="533"/>
    </location>
</feature>
<evidence type="ECO:0000256" key="9">
    <source>
        <dbReference type="ARBA" id="ARBA00023136"/>
    </source>
</evidence>
<feature type="domain" description="Membrane insertase YidC N-terminal" evidence="16">
    <location>
        <begin position="87"/>
        <end position="375"/>
    </location>
</feature>
<keyword evidence="10 13" id="KW-0143">Chaperone</keyword>
<dbReference type="PANTHER" id="PTHR12428">
    <property type="entry name" value="OXA1"/>
    <property type="match status" value="1"/>
</dbReference>
<name>A0A8I1GD58_9HYPH</name>
<evidence type="ECO:0000256" key="2">
    <source>
        <dbReference type="ARBA" id="ARBA00010527"/>
    </source>
</evidence>
<feature type="transmembrane region" description="Helical" evidence="13">
    <location>
        <begin position="387"/>
        <end position="406"/>
    </location>
</feature>
<dbReference type="HAMAP" id="MF_01810">
    <property type="entry name" value="YidC_type1"/>
    <property type="match status" value="1"/>
</dbReference>
<comment type="subcellular location">
    <subcellularLocation>
        <location evidence="1">Cell inner membrane</location>
        <topology evidence="1">Multi-pass membrane protein</topology>
    </subcellularLocation>
    <subcellularLocation>
        <location evidence="13">Cell membrane</location>
        <topology evidence="13">Multi-pass membrane protein</topology>
    </subcellularLocation>
</comment>
<dbReference type="GO" id="GO:0051205">
    <property type="term" value="P:protein insertion into membrane"/>
    <property type="evidence" value="ECO:0007669"/>
    <property type="project" value="TreeGrafter"/>
</dbReference>
<dbReference type="Pfam" id="PF02096">
    <property type="entry name" value="60KD_IMP"/>
    <property type="match status" value="1"/>
</dbReference>
<evidence type="ECO:0000313" key="17">
    <source>
        <dbReference type="EMBL" id="MBJ7542764.1"/>
    </source>
</evidence>
<sequence length="710" mass="78059">MDNNRNFIIAIALSLSVLLGWQFLYMKPASDKARQQAIEAQQQAAAEQGADPTVAGAAIPPRASSVIPVPTTPKFASREAALAATQRIAFDTSSLTGSINLKGGSVDDVTLKEYRQTVDPNSPPVTLLSPAGSPEPYYAYTGWYSDQADVAVPGPDTVWKQQGTGALAPSKPVTLTWDNGKGLVFKRAITLDEHYMFTITDTVENKTGKPVTLRPRAEVARLYEPTNLFGYSVLHEGLIGLFKDAGLKELTYSSAIKNFDPAADNGKGASKEIISDKGGWLGFTDQYWAAVLVPDQSKPLTARLFGTPQKDFFVEFSENPVTVAPGASETFTNKLFAGAKQVALIEQYMADNKIDRFDKLVDWGWFPFLTQPLYFLLNWLYLHVGNFGIAILLTTVLVKLLFFPLANKSYSAMNKLKMLQPEMKKIQERFKDDKPRQQQAMMTLYKKEKVNPAAGCLPILVQIPVFFALYKVLLVSIEMRHAPFYGWINDLSAPDPTNIFTLFGLVPWTPPHFMMLGALPLIMGCSMWLQMRLNPTPPDPIQQKIFAWMPVLFTFMLAPFQAGLILYWTWNNILTFAQQALIMKRQDKNMNLLEQIGLKKSNGAAKHPSHSHDVAHKPKAEPVRAGKAAEVKPASTAPKADSAAPVAEGEANEAVSTAEGAQAVIDKPQPTEPTTARPVAPVAAAPRGNLASKKSVKQRGKSGRNRRPGR</sequence>
<keyword evidence="4 13" id="KW-0813">Transport</keyword>
<dbReference type="AlphaFoldDB" id="A0A8I1GD58"/>
<dbReference type="InterPro" id="IPR028053">
    <property type="entry name" value="Membr_insert_YidC_N"/>
</dbReference>
<evidence type="ECO:0000256" key="11">
    <source>
        <dbReference type="ARBA" id="ARBA00033245"/>
    </source>
</evidence>
<comment type="caution">
    <text evidence="17">The sequence shown here is derived from an EMBL/GenBank/DDBJ whole genome shotgun (WGS) entry which is preliminary data.</text>
</comment>
<dbReference type="InterPro" id="IPR047196">
    <property type="entry name" value="YidC_ALB_C"/>
</dbReference>